<reference evidence="1" key="1">
    <citation type="journal article" date="2021" name="New Phytol.">
        <title>Evolutionary innovations through gain and loss of genes in the ectomycorrhizal Boletales.</title>
        <authorList>
            <person name="Wu G."/>
            <person name="Miyauchi S."/>
            <person name="Morin E."/>
            <person name="Kuo A."/>
            <person name="Drula E."/>
            <person name="Varga T."/>
            <person name="Kohler A."/>
            <person name="Feng B."/>
            <person name="Cao Y."/>
            <person name="Lipzen A."/>
            <person name="Daum C."/>
            <person name="Hundley H."/>
            <person name="Pangilinan J."/>
            <person name="Johnson J."/>
            <person name="Barry K."/>
            <person name="LaButti K."/>
            <person name="Ng V."/>
            <person name="Ahrendt S."/>
            <person name="Min B."/>
            <person name="Choi I.G."/>
            <person name="Park H."/>
            <person name="Plett J.M."/>
            <person name="Magnuson J."/>
            <person name="Spatafora J.W."/>
            <person name="Nagy L.G."/>
            <person name="Henrissat B."/>
            <person name="Grigoriev I.V."/>
            <person name="Yang Z.L."/>
            <person name="Xu J."/>
            <person name="Martin F.M."/>
        </authorList>
    </citation>
    <scope>NUCLEOTIDE SEQUENCE</scope>
    <source>
        <strain evidence="1">KUC20120723A-06</strain>
    </source>
</reference>
<dbReference type="EMBL" id="MU266328">
    <property type="protein sequence ID" value="KAH7930952.1"/>
    <property type="molecule type" value="Genomic_DNA"/>
</dbReference>
<accession>A0ACB8BZH5</accession>
<gene>
    <name evidence="1" type="ORF">BV22DRAFT_1027708</name>
</gene>
<protein>
    <submittedName>
        <fullName evidence="1">Uncharacterized protein</fullName>
    </submittedName>
</protein>
<evidence type="ECO:0000313" key="1">
    <source>
        <dbReference type="EMBL" id="KAH7930952.1"/>
    </source>
</evidence>
<evidence type="ECO:0000313" key="2">
    <source>
        <dbReference type="Proteomes" id="UP000790709"/>
    </source>
</evidence>
<comment type="caution">
    <text evidence="1">The sequence shown here is derived from an EMBL/GenBank/DDBJ whole genome shotgun (WGS) entry which is preliminary data.</text>
</comment>
<name>A0ACB8BZH5_9AGAM</name>
<proteinExistence type="predicted"/>
<dbReference type="Proteomes" id="UP000790709">
    <property type="component" value="Unassembled WGS sequence"/>
</dbReference>
<organism evidence="1 2">
    <name type="scientific">Leucogyrophana mollusca</name>
    <dbReference type="NCBI Taxonomy" id="85980"/>
    <lineage>
        <taxon>Eukaryota</taxon>
        <taxon>Fungi</taxon>
        <taxon>Dikarya</taxon>
        <taxon>Basidiomycota</taxon>
        <taxon>Agaricomycotina</taxon>
        <taxon>Agaricomycetes</taxon>
        <taxon>Agaricomycetidae</taxon>
        <taxon>Boletales</taxon>
        <taxon>Boletales incertae sedis</taxon>
        <taxon>Leucogyrophana</taxon>
    </lineage>
</organism>
<sequence>MNITASVVSGSTAAAIQEAAALNQRALSLTRQRDFAGAETLYLKALRLKEHHLGREHIETALTTNALGDLYLNMSRLDDAESFLRRAIAVRMHAGPVFDAAVSIELLAQVYEAKGDLRQAKKTRLSNGTADIACGNYTCPGQTFPLEKLSACSGCKSIFYCGKACQQSDWRRHKRACKTA</sequence>
<keyword evidence="2" id="KW-1185">Reference proteome</keyword>